<evidence type="ECO:0000313" key="1">
    <source>
        <dbReference type="EMBL" id="GAT55948.1"/>
    </source>
</evidence>
<name>A0ABQ0LXX9_MYCCL</name>
<evidence type="ECO:0008006" key="3">
    <source>
        <dbReference type="Google" id="ProtNLM"/>
    </source>
</evidence>
<evidence type="ECO:0000313" key="2">
    <source>
        <dbReference type="Proteomes" id="UP000815677"/>
    </source>
</evidence>
<dbReference type="Proteomes" id="UP000815677">
    <property type="component" value="Unassembled WGS sequence"/>
</dbReference>
<accession>A0ABQ0LXX9</accession>
<proteinExistence type="predicted"/>
<gene>
    <name evidence="1" type="ORF">MCHLO_12662</name>
</gene>
<dbReference type="EMBL" id="DF849183">
    <property type="protein sequence ID" value="GAT55948.1"/>
    <property type="molecule type" value="Genomic_DNA"/>
</dbReference>
<protein>
    <recommendedName>
        <fullName evidence="3">F-box domain-containing protein</fullName>
    </recommendedName>
</protein>
<keyword evidence="2" id="KW-1185">Reference proteome</keyword>
<organism evidence="1 2">
    <name type="scientific">Mycena chlorophos</name>
    <name type="common">Agaric fungus</name>
    <name type="synonym">Agaricus chlorophos</name>
    <dbReference type="NCBI Taxonomy" id="658473"/>
    <lineage>
        <taxon>Eukaryota</taxon>
        <taxon>Fungi</taxon>
        <taxon>Dikarya</taxon>
        <taxon>Basidiomycota</taxon>
        <taxon>Agaricomycotina</taxon>
        <taxon>Agaricomycetes</taxon>
        <taxon>Agaricomycetidae</taxon>
        <taxon>Agaricales</taxon>
        <taxon>Marasmiineae</taxon>
        <taxon>Mycenaceae</taxon>
        <taxon>Mycena</taxon>
    </lineage>
</organism>
<reference evidence="1" key="1">
    <citation type="submission" date="2014-09" db="EMBL/GenBank/DDBJ databases">
        <title>Genome sequence of the luminous mushroom Mycena chlorophos for searching fungal bioluminescence genes.</title>
        <authorList>
            <person name="Tanaka Y."/>
            <person name="Kasuga D."/>
            <person name="Oba Y."/>
            <person name="Hase S."/>
            <person name="Sato K."/>
            <person name="Oba Y."/>
            <person name="Sakakibara Y."/>
        </authorList>
    </citation>
    <scope>NUCLEOTIDE SEQUENCE</scope>
</reference>
<sequence>MSSDVDRPPAHYTPAAKLPLELLEEIIQHASLLKYYTYSPGGSYIARSFQLRLLAISRRWRHIVLASHRLWAHLHVSCHQEDSDGWDTMADIIHTWLSRSGTLPLDITVILPQTPGGGTRSRIMDVLFAFAPRWRAMEMTLAGWNDIPVILPTESWPQTLPLLGKLVLHGSVEFTVAGNHRTPGNQRTLWPKLRELRLGHERAVITGDLQFFGHLSVLSLLLHQPSEILLVLMHCPALEHLGVDLDAGWAADLHASWERQRLEIHIRLANLLSLDLGHHGVNAISSNLTVPRLGTLHVVNLQHHDIETLGQLVERSDCPLAQLRISYDTENYPFRGDGWIMPLLPLFASLPTTVAVTLDCRDWAPDDFLIPANAILGDPNLGSGLKRIPSLTLEGVYYPETPDSDERAVPIFSLLFALCRGSGFPGMQNLTRPNDSMKSDEDFSNRRLRHVGLHLKGLVLQEQVVHQVSEMLELNVTQRKRRTYAYSSWDDDSESELEDDDD</sequence>
<dbReference type="SUPFAM" id="SSF52047">
    <property type="entry name" value="RNI-like"/>
    <property type="match status" value="1"/>
</dbReference>